<evidence type="ECO:0000313" key="8">
    <source>
        <dbReference type="EMBL" id="OQP29938.1"/>
    </source>
</evidence>
<dbReference type="PANTHER" id="PTHR30429:SF0">
    <property type="entry name" value="METHIONINE-BINDING LIPOPROTEIN METQ"/>
    <property type="match status" value="1"/>
</dbReference>
<sequence>MKKKMVATLALAALFSGASSAAVLRVAADPVPHSEILNYVKKIDPNLDLQVIELNGNLNANELLARGDVDANYFQHVPYLRDQEKALGEKFDVAATVHIEPLGLYSRKVKSLKDIPDGAQVAVPNNVTNLSRALYLLQANGLITLKAGKNDAINNLATPADIDSNPHHLKIVEIESPQLPRALDDVQFAVINGNYALQAGLTPSKDALALEKAQGNPYANVLVTTPKLANDPRIKELAKDLASPQVAKFIQQQYRGSVIPVNQ</sequence>
<comment type="subcellular location">
    <subcellularLocation>
        <location evidence="1">Membrane</location>
        <topology evidence="1">Lipid-anchor</topology>
    </subcellularLocation>
</comment>
<keyword evidence="6" id="KW-0449">Lipoprotein</keyword>
<evidence type="ECO:0000313" key="9">
    <source>
        <dbReference type="Proteomes" id="UP000192769"/>
    </source>
</evidence>
<accession>A0A1V9D7X8</accession>
<keyword evidence="9" id="KW-1185">Reference proteome</keyword>
<dbReference type="SUPFAM" id="SSF53850">
    <property type="entry name" value="Periplasmic binding protein-like II"/>
    <property type="match status" value="1"/>
</dbReference>
<feature type="signal peptide" evidence="7">
    <location>
        <begin position="1"/>
        <end position="21"/>
    </location>
</feature>
<dbReference type="PANTHER" id="PTHR30429">
    <property type="entry name" value="D-METHIONINE-BINDING LIPOPROTEIN METQ"/>
    <property type="match status" value="1"/>
</dbReference>
<dbReference type="Gene3D" id="3.40.190.10">
    <property type="entry name" value="Periplasmic binding protein-like II"/>
    <property type="match status" value="2"/>
</dbReference>
<dbReference type="Pfam" id="PF03180">
    <property type="entry name" value="Lipoprotein_9"/>
    <property type="match status" value="1"/>
</dbReference>
<dbReference type="Proteomes" id="UP000192769">
    <property type="component" value="Unassembled WGS sequence"/>
</dbReference>
<dbReference type="RefSeq" id="WP_081142530.1">
    <property type="nucleotide sequence ID" value="NZ_MWUE01000043.1"/>
</dbReference>
<dbReference type="PIRSF" id="PIRSF002854">
    <property type="entry name" value="MetQ"/>
    <property type="match status" value="1"/>
</dbReference>
<comment type="caution">
    <text evidence="8">The sequence shown here is derived from an EMBL/GenBank/DDBJ whole genome shotgun (WGS) entry which is preliminary data.</text>
</comment>
<dbReference type="InterPro" id="IPR004872">
    <property type="entry name" value="Lipoprotein_NlpA"/>
</dbReference>
<evidence type="ECO:0000256" key="6">
    <source>
        <dbReference type="ARBA" id="ARBA00023288"/>
    </source>
</evidence>
<dbReference type="GO" id="GO:0016020">
    <property type="term" value="C:membrane"/>
    <property type="evidence" value="ECO:0007669"/>
    <property type="project" value="UniProtKB-SubCell"/>
</dbReference>
<evidence type="ECO:0000256" key="2">
    <source>
        <dbReference type="ARBA" id="ARBA00008973"/>
    </source>
</evidence>
<keyword evidence="5" id="KW-0564">Palmitate</keyword>
<keyword evidence="3 7" id="KW-0732">Signal</keyword>
<evidence type="ECO:0000256" key="4">
    <source>
        <dbReference type="ARBA" id="ARBA00023136"/>
    </source>
</evidence>
<evidence type="ECO:0000256" key="7">
    <source>
        <dbReference type="SAM" id="SignalP"/>
    </source>
</evidence>
<dbReference type="OrthoDB" id="9812878at2"/>
<dbReference type="EMBL" id="MWUE01000043">
    <property type="protein sequence ID" value="OQP29938.1"/>
    <property type="molecule type" value="Genomic_DNA"/>
</dbReference>
<comment type="similarity">
    <text evidence="2">Belongs to the NlpA lipoprotein family.</text>
</comment>
<evidence type="ECO:0000256" key="1">
    <source>
        <dbReference type="ARBA" id="ARBA00004635"/>
    </source>
</evidence>
<protein>
    <submittedName>
        <fullName evidence="8">Metal ABC transporter substrate-binding protein</fullName>
    </submittedName>
</protein>
<reference evidence="8 9" key="1">
    <citation type="submission" date="2017-02" db="EMBL/GenBank/DDBJ databases">
        <title>Whole genome shotgun sequence of Pantoea agglomerans strain AS1 isolated from a cycad, Zamia floridana in Central Florida, USA.</title>
        <authorList>
            <person name="Lata P."/>
            <person name="Govindarajan S."/>
            <person name="Qi F."/>
            <person name="Li J.-L."/>
            <person name="Maurya S.K."/>
            <person name="Sahoo M.K."/>
        </authorList>
    </citation>
    <scope>NUCLEOTIDE SEQUENCE [LARGE SCALE GENOMIC DNA]</scope>
    <source>
        <strain evidence="8 9">AS1</strain>
    </source>
</reference>
<keyword evidence="4" id="KW-0472">Membrane</keyword>
<gene>
    <name evidence="8" type="ORF">B2J69_22465</name>
</gene>
<dbReference type="AlphaFoldDB" id="A0A1V9D7X8"/>
<evidence type="ECO:0000256" key="5">
    <source>
        <dbReference type="ARBA" id="ARBA00023139"/>
    </source>
</evidence>
<proteinExistence type="inferred from homology"/>
<evidence type="ECO:0000256" key="3">
    <source>
        <dbReference type="ARBA" id="ARBA00022729"/>
    </source>
</evidence>
<name>A0A1V9D7X8_9GAMM</name>
<organism evidence="8 9">
    <name type="scientific">Pantoea latae</name>
    <dbReference type="NCBI Taxonomy" id="1964541"/>
    <lineage>
        <taxon>Bacteria</taxon>
        <taxon>Pseudomonadati</taxon>
        <taxon>Pseudomonadota</taxon>
        <taxon>Gammaproteobacteria</taxon>
        <taxon>Enterobacterales</taxon>
        <taxon>Erwiniaceae</taxon>
        <taxon>Pantoea</taxon>
    </lineage>
</organism>
<feature type="chain" id="PRO_5012912710" evidence="7">
    <location>
        <begin position="22"/>
        <end position="263"/>
    </location>
</feature>
<dbReference type="CDD" id="cd13597">
    <property type="entry name" value="PBP2_lipoprotein_Tp32"/>
    <property type="match status" value="1"/>
</dbReference>